<comment type="caution">
    <text evidence="10">The sequence shown here is derived from an EMBL/GenBank/DDBJ whole genome shotgun (WGS) entry which is preliminary data.</text>
</comment>
<organism evidence="10 11">
    <name type="scientific">Bugula neritina</name>
    <name type="common">Brown bryozoan</name>
    <name type="synonym">Sertularia neritina</name>
    <dbReference type="NCBI Taxonomy" id="10212"/>
    <lineage>
        <taxon>Eukaryota</taxon>
        <taxon>Metazoa</taxon>
        <taxon>Spiralia</taxon>
        <taxon>Lophotrochozoa</taxon>
        <taxon>Bryozoa</taxon>
        <taxon>Gymnolaemata</taxon>
        <taxon>Cheilostomatida</taxon>
        <taxon>Flustrina</taxon>
        <taxon>Buguloidea</taxon>
        <taxon>Bugulidae</taxon>
        <taxon>Bugula</taxon>
    </lineage>
</organism>
<dbReference type="InterPro" id="IPR001375">
    <property type="entry name" value="Peptidase_S9_cat"/>
</dbReference>
<keyword evidence="11" id="KW-1185">Reference proteome</keyword>
<evidence type="ECO:0000256" key="2">
    <source>
        <dbReference type="ARBA" id="ARBA00004496"/>
    </source>
</evidence>
<comment type="subunit">
    <text evidence="4">Homotetramer.</text>
</comment>
<evidence type="ECO:0000313" key="11">
    <source>
        <dbReference type="Proteomes" id="UP000593567"/>
    </source>
</evidence>
<evidence type="ECO:0000256" key="4">
    <source>
        <dbReference type="ARBA" id="ARBA00011881"/>
    </source>
</evidence>
<feature type="domain" description="Acylamino-acid-releasing enzyme N-terminal" evidence="9">
    <location>
        <begin position="53"/>
        <end position="164"/>
    </location>
</feature>
<sequence>MGPLTSHSILYSVSWCRNVCLGIVKCKPSTLVFAETMKTVIQSSDVINWLRIEKASIVVDVVETGTSDDLFFGMYCESLPDNCWNSTSTHVMFSTECNSVEHIFSVELQTGSITRLTDTPGCWLVRDIQGDHILASVSCIDMSPALVVASLKDLEKDSLTYESIVLQPSNRTSKGLILFPHGGPHSVFTAGYMSFSLSMAKLGFTVALVNYRGSTGFGEASIRSLIGNIGDADVKDVHQCAEEILEKFGLDREKVAVFGESHGGFLAAHLIGQYPDFYKAAAIYDAVTNLVTMVPVTDIPDWVHSEANVTGYSPGKVPTAEVNTYLYSKSPVAYINNIKAPTMVLVSGKDKRVPPSQGTEFYKGLLYREIKSSLM</sequence>
<evidence type="ECO:0000256" key="1">
    <source>
        <dbReference type="ARBA" id="ARBA00000721"/>
    </source>
</evidence>
<dbReference type="Proteomes" id="UP000593567">
    <property type="component" value="Unassembled WGS sequence"/>
</dbReference>
<accession>A0A7J7IX24</accession>
<comment type="catalytic activity">
    <reaction evidence="1">
        <text>Cleavage of an N-acetyl or N-formyl amino acid from the N-terminus of a polypeptide.</text>
        <dbReference type="EC" id="3.4.19.1"/>
    </reaction>
</comment>
<dbReference type="EC" id="3.4.19.1" evidence="5"/>
<dbReference type="GO" id="GO:0006508">
    <property type="term" value="P:proteolysis"/>
    <property type="evidence" value="ECO:0007669"/>
    <property type="project" value="InterPro"/>
</dbReference>
<keyword evidence="6" id="KW-0963">Cytoplasm</keyword>
<dbReference type="PANTHER" id="PTHR42776:SF4">
    <property type="entry name" value="ACYLAMINO-ACID-RELEASING ENZYME"/>
    <property type="match status" value="1"/>
</dbReference>
<dbReference type="GO" id="GO:0004252">
    <property type="term" value="F:serine-type endopeptidase activity"/>
    <property type="evidence" value="ECO:0007669"/>
    <property type="project" value="TreeGrafter"/>
</dbReference>
<dbReference type="SUPFAM" id="SSF53474">
    <property type="entry name" value="alpha/beta-Hydrolases"/>
    <property type="match status" value="1"/>
</dbReference>
<dbReference type="InterPro" id="IPR045550">
    <property type="entry name" value="AARE_N"/>
</dbReference>
<reference evidence="10" key="1">
    <citation type="submission" date="2020-06" db="EMBL/GenBank/DDBJ databases">
        <title>Draft genome of Bugula neritina, a colonial animal packing powerful symbionts and potential medicines.</title>
        <authorList>
            <person name="Rayko M."/>
        </authorList>
    </citation>
    <scope>NUCLEOTIDE SEQUENCE [LARGE SCALE GENOMIC DNA]</scope>
    <source>
        <strain evidence="10">Kwan_BN1</strain>
    </source>
</reference>
<dbReference type="AlphaFoldDB" id="A0A7J7IX24"/>
<evidence type="ECO:0000313" key="10">
    <source>
        <dbReference type="EMBL" id="KAF6018087.1"/>
    </source>
</evidence>
<dbReference type="OrthoDB" id="416344at2759"/>
<dbReference type="PANTHER" id="PTHR42776">
    <property type="entry name" value="SERINE PEPTIDASE S9 FAMILY MEMBER"/>
    <property type="match status" value="1"/>
</dbReference>
<evidence type="ECO:0000256" key="5">
    <source>
        <dbReference type="ARBA" id="ARBA00012917"/>
    </source>
</evidence>
<dbReference type="InterPro" id="IPR029058">
    <property type="entry name" value="AB_hydrolase_fold"/>
</dbReference>
<keyword evidence="7" id="KW-0378">Hydrolase</keyword>
<proteinExistence type="inferred from homology"/>
<evidence type="ECO:0000256" key="6">
    <source>
        <dbReference type="ARBA" id="ARBA00022490"/>
    </source>
</evidence>
<evidence type="ECO:0000259" key="9">
    <source>
        <dbReference type="Pfam" id="PF19283"/>
    </source>
</evidence>
<dbReference type="Gene3D" id="3.40.50.1820">
    <property type="entry name" value="alpha/beta hydrolase"/>
    <property type="match status" value="1"/>
</dbReference>
<dbReference type="Pfam" id="PF00326">
    <property type="entry name" value="Peptidase_S9"/>
    <property type="match status" value="1"/>
</dbReference>
<evidence type="ECO:0000256" key="3">
    <source>
        <dbReference type="ARBA" id="ARBA00010040"/>
    </source>
</evidence>
<dbReference type="Pfam" id="PF19283">
    <property type="entry name" value="APEH_N"/>
    <property type="match status" value="1"/>
</dbReference>
<dbReference type="EMBL" id="VXIV02003341">
    <property type="protein sequence ID" value="KAF6018087.1"/>
    <property type="molecule type" value="Genomic_DNA"/>
</dbReference>
<evidence type="ECO:0000256" key="7">
    <source>
        <dbReference type="ARBA" id="ARBA00022801"/>
    </source>
</evidence>
<evidence type="ECO:0000259" key="8">
    <source>
        <dbReference type="Pfam" id="PF00326"/>
    </source>
</evidence>
<feature type="domain" description="Peptidase S9 prolyl oligopeptidase catalytic" evidence="8">
    <location>
        <begin position="198"/>
        <end position="371"/>
    </location>
</feature>
<gene>
    <name evidence="10" type="ORF">EB796_023606</name>
</gene>
<comment type="similarity">
    <text evidence="3">Belongs to the peptidase S9C family.</text>
</comment>
<name>A0A7J7IX24_BUGNE</name>
<comment type="subcellular location">
    <subcellularLocation>
        <location evidence="2">Cytoplasm</location>
    </subcellularLocation>
</comment>
<protein>
    <recommendedName>
        <fullName evidence="5">acylaminoacyl-peptidase</fullName>
        <ecNumber evidence="5">3.4.19.1</ecNumber>
    </recommendedName>
</protein>